<dbReference type="Proteomes" id="UP000596660">
    <property type="component" value="Unplaced"/>
</dbReference>
<reference evidence="2" key="1">
    <citation type="journal article" date="2017" name="Nature">
        <title>The genome of Chenopodium quinoa.</title>
        <authorList>
            <person name="Jarvis D.E."/>
            <person name="Ho Y.S."/>
            <person name="Lightfoot D.J."/>
            <person name="Schmoeckel S.M."/>
            <person name="Li B."/>
            <person name="Borm T.J.A."/>
            <person name="Ohyanagi H."/>
            <person name="Mineta K."/>
            <person name="Michell C.T."/>
            <person name="Saber N."/>
            <person name="Kharbatia N.M."/>
            <person name="Rupper R.R."/>
            <person name="Sharp A.R."/>
            <person name="Dally N."/>
            <person name="Boughton B.A."/>
            <person name="Woo Y.H."/>
            <person name="Gao G."/>
            <person name="Schijlen E.G.W.M."/>
            <person name="Guo X."/>
            <person name="Momin A.A."/>
            <person name="Negrao S."/>
            <person name="Al-Babili S."/>
            <person name="Gehring C."/>
            <person name="Roessner U."/>
            <person name="Jung C."/>
            <person name="Murphy K."/>
            <person name="Arold S.T."/>
            <person name="Gojobori T."/>
            <person name="van der Linden C.G."/>
            <person name="van Loo E.N."/>
            <person name="Jellen E.N."/>
            <person name="Maughan P.J."/>
            <person name="Tester M."/>
        </authorList>
    </citation>
    <scope>NUCLEOTIDE SEQUENCE [LARGE SCALE GENOMIC DNA]</scope>
    <source>
        <strain evidence="2">cv. PI 614886</strain>
    </source>
</reference>
<accession>A0A803L256</accession>
<organism evidence="2 3">
    <name type="scientific">Chenopodium quinoa</name>
    <name type="common">Quinoa</name>
    <dbReference type="NCBI Taxonomy" id="63459"/>
    <lineage>
        <taxon>Eukaryota</taxon>
        <taxon>Viridiplantae</taxon>
        <taxon>Streptophyta</taxon>
        <taxon>Embryophyta</taxon>
        <taxon>Tracheophyta</taxon>
        <taxon>Spermatophyta</taxon>
        <taxon>Magnoliopsida</taxon>
        <taxon>eudicotyledons</taxon>
        <taxon>Gunneridae</taxon>
        <taxon>Pentapetalae</taxon>
        <taxon>Caryophyllales</taxon>
        <taxon>Chenopodiaceae</taxon>
        <taxon>Chenopodioideae</taxon>
        <taxon>Atripliceae</taxon>
        <taxon>Chenopodium</taxon>
    </lineage>
</organism>
<dbReference type="InterPro" id="IPR039282">
    <property type="entry name" value="LSU"/>
</dbReference>
<dbReference type="GO" id="GO:0098869">
    <property type="term" value="P:cellular oxidant detoxification"/>
    <property type="evidence" value="ECO:0007669"/>
    <property type="project" value="InterPro"/>
</dbReference>
<evidence type="ECO:0000313" key="2">
    <source>
        <dbReference type="EnsemblPlants" id="AUR62005945-RA:cds"/>
    </source>
</evidence>
<evidence type="ECO:0000313" key="3">
    <source>
        <dbReference type="Proteomes" id="UP000596660"/>
    </source>
</evidence>
<keyword evidence="3" id="KW-1185">Reference proteome</keyword>
<name>A0A803L256_CHEQI</name>
<dbReference type="OMA" id="LHAREYH"/>
<evidence type="ECO:0000256" key="1">
    <source>
        <dbReference type="SAM" id="Coils"/>
    </source>
</evidence>
<sequence length="97" mass="11394">MASNFEENYDLMKRNEELERKLRESLLREKKTKEELYRALEKVKVAEDGEEMLCSQLGDLEAESVDQARDFQARLLALMDQLSHAQQLLQLHSISMH</sequence>
<dbReference type="AlphaFoldDB" id="A0A803L256"/>
<keyword evidence="1" id="KW-0175">Coiled coil</keyword>
<feature type="coiled-coil region" evidence="1">
    <location>
        <begin position="15"/>
        <end position="43"/>
    </location>
</feature>
<proteinExistence type="predicted"/>
<dbReference type="SMR" id="A0A803L256"/>
<dbReference type="PANTHER" id="PTHR34283">
    <property type="entry name" value="PROTEIN RESPONSE TO LOW SULFUR 1"/>
    <property type="match status" value="1"/>
</dbReference>
<dbReference type="Gramene" id="AUR62005945-RA">
    <property type="protein sequence ID" value="AUR62005945-RA:cds"/>
    <property type="gene ID" value="AUR62005945"/>
</dbReference>
<dbReference type="EnsemblPlants" id="AUR62005945-RA">
    <property type="protein sequence ID" value="AUR62005945-RA:cds"/>
    <property type="gene ID" value="AUR62005945"/>
</dbReference>
<reference evidence="2" key="2">
    <citation type="submission" date="2021-03" db="UniProtKB">
        <authorList>
            <consortium name="EnsemblPlants"/>
        </authorList>
    </citation>
    <scope>IDENTIFICATION</scope>
</reference>
<dbReference type="PANTHER" id="PTHR34283:SF1">
    <property type="entry name" value="PROTEIN RESPONSE TO LOW SULFUR 1"/>
    <property type="match status" value="1"/>
</dbReference>
<protein>
    <submittedName>
        <fullName evidence="2">Uncharacterized protein</fullName>
    </submittedName>
</protein>